<gene>
    <name evidence="1" type="ORF">SAMN02745129_3677</name>
</gene>
<dbReference type="EMBL" id="FQXG01000006">
    <property type="protein sequence ID" value="SHI02959.1"/>
    <property type="molecule type" value="Genomic_DNA"/>
</dbReference>
<dbReference type="OrthoDB" id="9939156at2"/>
<dbReference type="STRING" id="299255.SAMN02745129_3677"/>
<reference evidence="1 2" key="1">
    <citation type="submission" date="2016-11" db="EMBL/GenBank/DDBJ databases">
        <authorList>
            <person name="Jaros S."/>
            <person name="Januszkiewicz K."/>
            <person name="Wedrychowicz H."/>
        </authorList>
    </citation>
    <scope>NUCLEOTIDE SEQUENCE [LARGE SCALE GENOMIC DNA]</scope>
    <source>
        <strain evidence="1 2">DSM 16917</strain>
    </source>
</reference>
<organism evidence="1 2">
    <name type="scientific">Ferrimonas marina</name>
    <dbReference type="NCBI Taxonomy" id="299255"/>
    <lineage>
        <taxon>Bacteria</taxon>
        <taxon>Pseudomonadati</taxon>
        <taxon>Pseudomonadota</taxon>
        <taxon>Gammaproteobacteria</taxon>
        <taxon>Alteromonadales</taxon>
        <taxon>Ferrimonadaceae</taxon>
        <taxon>Ferrimonas</taxon>
    </lineage>
</organism>
<evidence type="ECO:0000313" key="1">
    <source>
        <dbReference type="EMBL" id="SHI02959.1"/>
    </source>
</evidence>
<accession>A0A1M5XT78</accession>
<dbReference type="RefSeq" id="WP_067659533.1">
    <property type="nucleotide sequence ID" value="NZ_FQXG01000006.1"/>
</dbReference>
<keyword evidence="2" id="KW-1185">Reference proteome</keyword>
<sequence>MEEINSKSIEKVTGGYWHFMGGWAAGHALDYAIGAYVDYWDRAVEEGWGKNPGEAPRHSNY</sequence>
<dbReference type="AlphaFoldDB" id="A0A1M5XT78"/>
<dbReference type="Proteomes" id="UP000184268">
    <property type="component" value="Unassembled WGS sequence"/>
</dbReference>
<proteinExistence type="predicted"/>
<evidence type="ECO:0000313" key="2">
    <source>
        <dbReference type="Proteomes" id="UP000184268"/>
    </source>
</evidence>
<name>A0A1M5XT78_9GAMM</name>
<protein>
    <submittedName>
        <fullName evidence="1">Uncharacterized protein</fullName>
    </submittedName>
</protein>